<dbReference type="Gene3D" id="3.40.1110.10">
    <property type="entry name" value="Calcium-transporting ATPase, cytoplasmic domain N"/>
    <property type="match status" value="1"/>
</dbReference>
<feature type="transmembrane region" description="Helical" evidence="13">
    <location>
        <begin position="228"/>
        <end position="248"/>
    </location>
</feature>
<dbReference type="GO" id="GO:0005524">
    <property type="term" value="F:ATP binding"/>
    <property type="evidence" value="ECO:0007669"/>
    <property type="project" value="UniProtKB-UniRule"/>
</dbReference>
<evidence type="ECO:0000256" key="3">
    <source>
        <dbReference type="ARBA" id="ARBA00022553"/>
    </source>
</evidence>
<dbReference type="PANTHER" id="PTHR45630:SF8">
    <property type="entry name" value="CATION-TRANSPORTING ATPASE"/>
    <property type="match status" value="1"/>
</dbReference>
<dbReference type="GO" id="GO:0015203">
    <property type="term" value="F:polyamine transmembrane transporter activity"/>
    <property type="evidence" value="ECO:0007669"/>
    <property type="project" value="TreeGrafter"/>
</dbReference>
<dbReference type="InterPro" id="IPR023214">
    <property type="entry name" value="HAD_sf"/>
</dbReference>
<dbReference type="GO" id="GO:0019829">
    <property type="term" value="F:ATPase-coupled monoatomic cation transmembrane transporter activity"/>
    <property type="evidence" value="ECO:0007669"/>
    <property type="project" value="UniProtKB-UniRule"/>
</dbReference>
<accession>A0A1D1V9U3</accession>
<keyword evidence="7 13" id="KW-0067">ATP-binding</keyword>
<evidence type="ECO:0000259" key="15">
    <source>
        <dbReference type="Pfam" id="PF12409"/>
    </source>
</evidence>
<sequence>MSKTVVPPDRPGAEPEVRIFRPTNRHYNSIRVDNGPTEQHECWGYQSCISHTILYHFLGICTFGVVYVLLSWFPVWLATVKFRRCSVADADTILLQDHHKHFHLCKIQRQVATEKSHNLCPELKDYSFLQSSVEDKRVFEKLKYPNGVNGLHVKENTCIFRCFDFRYSRYVWVQAEETFKLLTGMVPGVSCSELSAKHLGVSDEHRQQKLRLFGRNVIEIATPSVPKLLFEEVLNPFYCFQTFCIVLWSLDNYYIYATCVLLISLFGISLSLYETRKQRLRLRDMVRKSSTNSKVLLMKDNGDFAECLPETLVPGDIICIPVHGCLMPCDAVLIEGNAIVNEAVLTGESAPVTKISLNVGDTEKFSVEEHKRHILFHGTTVIQTRYYEGAHVRAVVLETGFYTVKGDLFKSILYPKPIDFKFHRDALRLIGCMAFISCCGMCYSIYIYNDHGEDIWKIILRALDLVTIVVPPALPAALTVGIVYSQRRLKQQKIFCIQPSRINACGKIKLVCFDKTGTLTEEGLDLMGVIPAENGHLAKIVEDVKQLPPSHPLVVGMATCHSLTLVNGKLTGDPLDLKLFESTDWEINEPHQTGQEGNAVFNSLIPTTVNPRRTAEEGANETSEEITDPMLGQIGIVKQFPFSSGLQRMSVITRELSQDCFSVFTKGSPERVFSLSRPDTIPNNFHRTLHLYAHQGYRVIALAKRTLEPKVSFLQMSRFKRDEVERDLTFVGLMVMRNSLKPSTHGVIADLNRADIRTVMVTGDNLLTAISVGRDCGMVKKEENIVIVDVMSPDDRMHSAAHILWRASNSSLSTSQLSLAGDSLAENSLSEGAPSRAASANEFLIEMSRPRFHFALTGRSFSSLVEFFPELISKILVRGTIFARFSPEQKTELVERYIDLQYIVGMVGDGVRLSFASTTESQQAVTNTHVPSSRLMTVE</sequence>
<protein>
    <recommendedName>
        <fullName evidence="13">Cation-transporting ATPase</fullName>
        <ecNumber evidence="13">7.2.2.-</ecNumber>
    </recommendedName>
</protein>
<dbReference type="InterPro" id="IPR006544">
    <property type="entry name" value="P-type_TPase_V"/>
</dbReference>
<dbReference type="SUPFAM" id="SSF81660">
    <property type="entry name" value="Metal cation-transporting ATPase, ATP-binding domain N"/>
    <property type="match status" value="1"/>
</dbReference>
<dbReference type="GO" id="GO:0046872">
    <property type="term" value="F:metal ion binding"/>
    <property type="evidence" value="ECO:0007669"/>
    <property type="project" value="UniProtKB-UniRule"/>
</dbReference>
<evidence type="ECO:0000256" key="9">
    <source>
        <dbReference type="ARBA" id="ARBA00022967"/>
    </source>
</evidence>
<name>A0A1D1V9U3_RAMVA</name>
<keyword evidence="3" id="KW-0597">Phosphoprotein</keyword>
<feature type="transmembrane region" description="Helical" evidence="13">
    <location>
        <begin position="458"/>
        <end position="484"/>
    </location>
</feature>
<dbReference type="Gene3D" id="1.20.1110.10">
    <property type="entry name" value="Calcium-transporting ATPase, transmembrane domain"/>
    <property type="match status" value="1"/>
</dbReference>
<dbReference type="Pfam" id="PF13246">
    <property type="entry name" value="Cation_ATPase"/>
    <property type="match status" value="1"/>
</dbReference>
<keyword evidence="5 13" id="KW-0479">Metal-binding</keyword>
<dbReference type="OrthoDB" id="48943at2759"/>
<dbReference type="Pfam" id="PF00122">
    <property type="entry name" value="E1-E2_ATPase"/>
    <property type="match status" value="1"/>
</dbReference>
<dbReference type="InterPro" id="IPR008250">
    <property type="entry name" value="ATPase_P-typ_transduc_dom_A_sf"/>
</dbReference>
<dbReference type="Proteomes" id="UP000186922">
    <property type="component" value="Unassembled WGS sequence"/>
</dbReference>
<evidence type="ECO:0000256" key="10">
    <source>
        <dbReference type="ARBA" id="ARBA00022989"/>
    </source>
</evidence>
<comment type="catalytic activity">
    <reaction evidence="12 13">
        <text>ATP + H2O = ADP + phosphate + H(+)</text>
        <dbReference type="Rhea" id="RHEA:13065"/>
        <dbReference type="ChEBI" id="CHEBI:15377"/>
        <dbReference type="ChEBI" id="CHEBI:15378"/>
        <dbReference type="ChEBI" id="CHEBI:30616"/>
        <dbReference type="ChEBI" id="CHEBI:43474"/>
        <dbReference type="ChEBI" id="CHEBI:456216"/>
    </reaction>
</comment>
<comment type="similarity">
    <text evidence="2 13">Belongs to the cation transport ATPase (P-type) (TC 3.A.3) family. Type V subfamily.</text>
</comment>
<dbReference type="SUPFAM" id="SSF81653">
    <property type="entry name" value="Calcium ATPase, transduction domain A"/>
    <property type="match status" value="1"/>
</dbReference>
<dbReference type="Pfam" id="PF12409">
    <property type="entry name" value="P5-ATPase"/>
    <property type="match status" value="1"/>
</dbReference>
<dbReference type="InterPro" id="IPR036412">
    <property type="entry name" value="HAD-like_sf"/>
</dbReference>
<evidence type="ECO:0000313" key="17">
    <source>
        <dbReference type="Proteomes" id="UP000186922"/>
    </source>
</evidence>
<dbReference type="Gene3D" id="2.70.150.10">
    <property type="entry name" value="Calcium-transporting ATPase, cytoplasmic transduction domain A"/>
    <property type="match status" value="1"/>
</dbReference>
<keyword evidence="17" id="KW-1185">Reference proteome</keyword>
<keyword evidence="11 13" id="KW-0472">Membrane</keyword>
<organism evidence="16 17">
    <name type="scientific">Ramazzottius varieornatus</name>
    <name type="common">Water bear</name>
    <name type="synonym">Tardigrade</name>
    <dbReference type="NCBI Taxonomy" id="947166"/>
    <lineage>
        <taxon>Eukaryota</taxon>
        <taxon>Metazoa</taxon>
        <taxon>Ecdysozoa</taxon>
        <taxon>Tardigrada</taxon>
        <taxon>Eutardigrada</taxon>
        <taxon>Parachela</taxon>
        <taxon>Hypsibioidea</taxon>
        <taxon>Ramazzottiidae</taxon>
        <taxon>Ramazzottius</taxon>
    </lineage>
</organism>
<evidence type="ECO:0000256" key="7">
    <source>
        <dbReference type="ARBA" id="ARBA00022840"/>
    </source>
</evidence>
<dbReference type="FunFam" id="1.20.1110.10:FF:000023">
    <property type="entry name" value="Cation-transporting ATPase"/>
    <property type="match status" value="1"/>
</dbReference>
<feature type="transmembrane region" description="Helical" evidence="13">
    <location>
        <begin position="426"/>
        <end position="446"/>
    </location>
</feature>
<evidence type="ECO:0000256" key="12">
    <source>
        <dbReference type="ARBA" id="ARBA00049360"/>
    </source>
</evidence>
<feature type="domain" description="P-type ATPase A" evidence="14">
    <location>
        <begin position="294"/>
        <end position="410"/>
    </location>
</feature>
<dbReference type="InterPro" id="IPR023299">
    <property type="entry name" value="ATPase_P-typ_cyto_dom_N"/>
</dbReference>
<dbReference type="InterPro" id="IPR018303">
    <property type="entry name" value="ATPase_P-typ_P_site"/>
</dbReference>
<reference evidence="16 17" key="1">
    <citation type="journal article" date="2016" name="Nat. Commun.">
        <title>Extremotolerant tardigrade genome and improved radiotolerance of human cultured cells by tardigrade-unique protein.</title>
        <authorList>
            <person name="Hashimoto T."/>
            <person name="Horikawa D.D."/>
            <person name="Saito Y."/>
            <person name="Kuwahara H."/>
            <person name="Kozuka-Hata H."/>
            <person name="Shin-I T."/>
            <person name="Minakuchi Y."/>
            <person name="Ohishi K."/>
            <person name="Motoyama A."/>
            <person name="Aizu T."/>
            <person name="Enomoto A."/>
            <person name="Kondo K."/>
            <person name="Tanaka S."/>
            <person name="Hara Y."/>
            <person name="Koshikawa S."/>
            <person name="Sagara H."/>
            <person name="Miura T."/>
            <person name="Yokobori S."/>
            <person name="Miyagawa K."/>
            <person name="Suzuki Y."/>
            <person name="Kubo T."/>
            <person name="Oyama M."/>
            <person name="Kohara Y."/>
            <person name="Fujiyama A."/>
            <person name="Arakawa K."/>
            <person name="Katayama T."/>
            <person name="Toyoda A."/>
            <person name="Kunieda T."/>
        </authorList>
    </citation>
    <scope>NUCLEOTIDE SEQUENCE [LARGE SCALE GENOMIC DNA]</scope>
    <source>
        <strain evidence="16 17">YOKOZUNA-1</strain>
    </source>
</reference>
<dbReference type="GO" id="GO:0006874">
    <property type="term" value="P:intracellular calcium ion homeostasis"/>
    <property type="evidence" value="ECO:0007669"/>
    <property type="project" value="TreeGrafter"/>
</dbReference>
<feature type="transmembrane region" description="Helical" evidence="13">
    <location>
        <begin position="254"/>
        <end position="273"/>
    </location>
</feature>
<dbReference type="EMBL" id="BDGG01000004">
    <property type="protein sequence ID" value="GAU97700.1"/>
    <property type="molecule type" value="Genomic_DNA"/>
</dbReference>
<evidence type="ECO:0000256" key="6">
    <source>
        <dbReference type="ARBA" id="ARBA00022741"/>
    </source>
</evidence>
<dbReference type="GO" id="GO:0016020">
    <property type="term" value="C:membrane"/>
    <property type="evidence" value="ECO:0007669"/>
    <property type="project" value="UniProtKB-SubCell"/>
</dbReference>
<dbReference type="SUPFAM" id="SSF56784">
    <property type="entry name" value="HAD-like"/>
    <property type="match status" value="1"/>
</dbReference>
<comment type="caution">
    <text evidence="16">The sequence shown here is derived from an EMBL/GenBank/DDBJ whole genome shotgun (WGS) entry which is preliminary data.</text>
</comment>
<evidence type="ECO:0000256" key="5">
    <source>
        <dbReference type="ARBA" id="ARBA00022723"/>
    </source>
</evidence>
<dbReference type="InterPro" id="IPR023298">
    <property type="entry name" value="ATPase_P-typ_TM_dom_sf"/>
</dbReference>
<dbReference type="PANTHER" id="PTHR45630">
    <property type="entry name" value="CATION-TRANSPORTING ATPASE-RELATED"/>
    <property type="match status" value="1"/>
</dbReference>
<evidence type="ECO:0000256" key="8">
    <source>
        <dbReference type="ARBA" id="ARBA00022842"/>
    </source>
</evidence>
<feature type="transmembrane region" description="Helical" evidence="13">
    <location>
        <begin position="53"/>
        <end position="77"/>
    </location>
</feature>
<evidence type="ECO:0000313" key="16">
    <source>
        <dbReference type="EMBL" id="GAU97700.1"/>
    </source>
</evidence>
<keyword evidence="10 13" id="KW-1133">Transmembrane helix</keyword>
<dbReference type="SUPFAM" id="SSF81665">
    <property type="entry name" value="Calcium ATPase, transmembrane domain M"/>
    <property type="match status" value="1"/>
</dbReference>
<dbReference type="PROSITE" id="PS00154">
    <property type="entry name" value="ATPASE_E1_E2"/>
    <property type="match status" value="1"/>
</dbReference>
<evidence type="ECO:0000256" key="13">
    <source>
        <dbReference type="RuleBase" id="RU362082"/>
    </source>
</evidence>
<dbReference type="GO" id="GO:0016887">
    <property type="term" value="F:ATP hydrolysis activity"/>
    <property type="evidence" value="ECO:0007669"/>
    <property type="project" value="InterPro"/>
</dbReference>
<proteinExistence type="inferred from homology"/>
<dbReference type="GO" id="GO:0140358">
    <property type="term" value="F:P-type transmembrane transporter activity"/>
    <property type="evidence" value="ECO:0007669"/>
    <property type="project" value="InterPro"/>
</dbReference>
<keyword evidence="9 13" id="KW-1278">Translocase</keyword>
<keyword evidence="6 13" id="KW-0547">Nucleotide-binding</keyword>
<evidence type="ECO:0000256" key="4">
    <source>
        <dbReference type="ARBA" id="ARBA00022692"/>
    </source>
</evidence>
<dbReference type="PRINTS" id="PR00119">
    <property type="entry name" value="CATATPASE"/>
</dbReference>
<dbReference type="NCBIfam" id="TIGR01494">
    <property type="entry name" value="ATPase_P-type"/>
    <property type="match status" value="1"/>
</dbReference>
<keyword evidence="8 13" id="KW-0460">Magnesium</keyword>
<comment type="caution">
    <text evidence="13">Lacks conserved residue(s) required for the propagation of feature annotation.</text>
</comment>
<gene>
    <name evidence="16" type="primary">RvY_08950</name>
    <name evidence="16" type="synonym">RvY_08950.1</name>
    <name evidence="16" type="ORF">RvY_08950-1</name>
</gene>
<evidence type="ECO:0000259" key="14">
    <source>
        <dbReference type="Pfam" id="PF00122"/>
    </source>
</evidence>
<evidence type="ECO:0000256" key="1">
    <source>
        <dbReference type="ARBA" id="ARBA00004141"/>
    </source>
</evidence>
<dbReference type="EC" id="7.2.2.-" evidence="13"/>
<dbReference type="InterPro" id="IPR059000">
    <property type="entry name" value="ATPase_P-type_domA"/>
</dbReference>
<evidence type="ECO:0000256" key="11">
    <source>
        <dbReference type="ARBA" id="ARBA00023136"/>
    </source>
</evidence>
<dbReference type="InterPro" id="IPR001757">
    <property type="entry name" value="P_typ_ATPase"/>
</dbReference>
<dbReference type="AlphaFoldDB" id="A0A1D1V9U3"/>
<dbReference type="InterPro" id="IPR047819">
    <property type="entry name" value="P5A-ATPase_N"/>
</dbReference>
<evidence type="ECO:0000256" key="2">
    <source>
        <dbReference type="ARBA" id="ARBA00006000"/>
    </source>
</evidence>
<comment type="subcellular location">
    <subcellularLocation>
        <location evidence="1 13">Membrane</location>
        <topology evidence="1 13">Multi-pass membrane protein</topology>
    </subcellularLocation>
</comment>
<dbReference type="Gene3D" id="3.40.50.1000">
    <property type="entry name" value="HAD superfamily/HAD-like"/>
    <property type="match status" value="1"/>
</dbReference>
<dbReference type="NCBIfam" id="TIGR01657">
    <property type="entry name" value="P-ATPase-V"/>
    <property type="match status" value="1"/>
</dbReference>
<feature type="domain" description="P5B-type ATPase N-terminal" evidence="15">
    <location>
        <begin position="40"/>
        <end position="172"/>
    </location>
</feature>
<keyword evidence="4 13" id="KW-0812">Transmembrane</keyword>
<dbReference type="STRING" id="947166.A0A1D1V9U3"/>